<name>A0ABD3IDS5_9MARC</name>
<organism evidence="1 2">
    <name type="scientific">Riccia sorocarpa</name>
    <dbReference type="NCBI Taxonomy" id="122646"/>
    <lineage>
        <taxon>Eukaryota</taxon>
        <taxon>Viridiplantae</taxon>
        <taxon>Streptophyta</taxon>
        <taxon>Embryophyta</taxon>
        <taxon>Marchantiophyta</taxon>
        <taxon>Marchantiopsida</taxon>
        <taxon>Marchantiidae</taxon>
        <taxon>Marchantiales</taxon>
        <taxon>Ricciaceae</taxon>
        <taxon>Riccia</taxon>
    </lineage>
</organism>
<gene>
    <name evidence="1" type="ORF">R1sor_019885</name>
</gene>
<evidence type="ECO:0000313" key="2">
    <source>
        <dbReference type="Proteomes" id="UP001633002"/>
    </source>
</evidence>
<protein>
    <submittedName>
        <fullName evidence="1">Uncharacterized protein</fullName>
    </submittedName>
</protein>
<accession>A0ABD3IDS5</accession>
<keyword evidence="2" id="KW-1185">Reference proteome</keyword>
<sequence length="164" mass="18581">MKGPMQPRIYVSAHYKLADCLHLVFVKRLDGGQEYVDDVLQLQMVSVRVLDSNITVKTFLSNCDLTEDSDWDHSDEGPDSDASIDSNWGDFANEICDEDLPRLGLVQLTENFDDLPLEWQYADEFWVSNTTSYSHDTSFKGQSTVPLPSWFTEEAELLESFGSG</sequence>
<dbReference type="EMBL" id="JBJQOH010000001">
    <property type="protein sequence ID" value="KAL3701863.1"/>
    <property type="molecule type" value="Genomic_DNA"/>
</dbReference>
<dbReference type="AlphaFoldDB" id="A0ABD3IDS5"/>
<evidence type="ECO:0000313" key="1">
    <source>
        <dbReference type="EMBL" id="KAL3701863.1"/>
    </source>
</evidence>
<reference evidence="1 2" key="1">
    <citation type="submission" date="2024-09" db="EMBL/GenBank/DDBJ databases">
        <title>Chromosome-scale assembly of Riccia sorocarpa.</title>
        <authorList>
            <person name="Paukszto L."/>
        </authorList>
    </citation>
    <scope>NUCLEOTIDE SEQUENCE [LARGE SCALE GENOMIC DNA]</scope>
    <source>
        <strain evidence="1">LP-2024</strain>
        <tissue evidence="1">Aerial parts of the thallus</tissue>
    </source>
</reference>
<dbReference type="Proteomes" id="UP001633002">
    <property type="component" value="Unassembled WGS sequence"/>
</dbReference>
<comment type="caution">
    <text evidence="1">The sequence shown here is derived from an EMBL/GenBank/DDBJ whole genome shotgun (WGS) entry which is preliminary data.</text>
</comment>
<proteinExistence type="predicted"/>